<organism evidence="1 2">
    <name type="scientific">Gymnopilus junonius</name>
    <name type="common">Spectacular rustgill mushroom</name>
    <name type="synonym">Gymnopilus spectabilis subsp. junonius</name>
    <dbReference type="NCBI Taxonomy" id="109634"/>
    <lineage>
        <taxon>Eukaryota</taxon>
        <taxon>Fungi</taxon>
        <taxon>Dikarya</taxon>
        <taxon>Basidiomycota</taxon>
        <taxon>Agaricomycotina</taxon>
        <taxon>Agaricomycetes</taxon>
        <taxon>Agaricomycetidae</taxon>
        <taxon>Agaricales</taxon>
        <taxon>Agaricineae</taxon>
        <taxon>Hymenogastraceae</taxon>
        <taxon>Gymnopilus</taxon>
    </lineage>
</organism>
<dbReference type="EMBL" id="JADNYJ010000041">
    <property type="protein sequence ID" value="KAF8901455.1"/>
    <property type="molecule type" value="Genomic_DNA"/>
</dbReference>
<gene>
    <name evidence="1" type="ORF">CPB84DRAFT_1747012</name>
</gene>
<dbReference type="Proteomes" id="UP000724874">
    <property type="component" value="Unassembled WGS sequence"/>
</dbReference>
<dbReference type="OrthoDB" id="3020126at2759"/>
<reference evidence="1" key="1">
    <citation type="submission" date="2020-11" db="EMBL/GenBank/DDBJ databases">
        <authorList>
            <consortium name="DOE Joint Genome Institute"/>
            <person name="Ahrendt S."/>
            <person name="Riley R."/>
            <person name="Andreopoulos W."/>
            <person name="LaButti K."/>
            <person name="Pangilinan J."/>
            <person name="Ruiz-duenas F.J."/>
            <person name="Barrasa J.M."/>
            <person name="Sanchez-Garcia M."/>
            <person name="Camarero S."/>
            <person name="Miyauchi S."/>
            <person name="Serrano A."/>
            <person name="Linde D."/>
            <person name="Babiker R."/>
            <person name="Drula E."/>
            <person name="Ayuso-Fernandez I."/>
            <person name="Pacheco R."/>
            <person name="Padilla G."/>
            <person name="Ferreira P."/>
            <person name="Barriuso J."/>
            <person name="Kellner H."/>
            <person name="Castanera R."/>
            <person name="Alfaro M."/>
            <person name="Ramirez L."/>
            <person name="Pisabarro A.G."/>
            <person name="Kuo A."/>
            <person name="Tritt A."/>
            <person name="Lipzen A."/>
            <person name="He G."/>
            <person name="Yan M."/>
            <person name="Ng V."/>
            <person name="Cullen D."/>
            <person name="Martin F."/>
            <person name="Rosso M.-N."/>
            <person name="Henrissat B."/>
            <person name="Hibbett D."/>
            <person name="Martinez A.T."/>
            <person name="Grigoriev I.V."/>
        </authorList>
    </citation>
    <scope>NUCLEOTIDE SEQUENCE</scope>
    <source>
        <strain evidence="1">AH 44721</strain>
    </source>
</reference>
<dbReference type="AlphaFoldDB" id="A0A9P5NNQ7"/>
<proteinExistence type="predicted"/>
<keyword evidence="2" id="KW-1185">Reference proteome</keyword>
<protein>
    <submittedName>
        <fullName evidence="1">Uncharacterized protein</fullName>
    </submittedName>
</protein>
<sequence length="432" mass="49174">MMKCVKMNQWITSPLEEFQSMPISYVKPNQKRGTAALQLLLNYQLPLSPTPWPDSTIFVGFGEAITEKMSTMKAFMLELKSSEGWQGVNHFTKEEDWEVEGKKVSVFLEQMSKHHWQEGNHFLSILNLLIPNVIQHCKPGHPGSLDPDLPTNFHFSMEEGCYTTWFGVIVPLSAITFCHLDEKKLWLAWPLMKNNLWVYAFWLKMHSSSLPIKIAISRLEGLEVLLVDIKQVAWSLPPMMLHAVITFSWMAAHMSSYYVSVDGFKTSKLTISISLECLGGDKMVASEGSVQELGHQEALRALDDLHISNLACWECLAEKMEGHEFGSGKEIHHWVQEVKEKALPLTKVRRELEEEAKVEQALLPEEDISIFFISSPYWPLNQTCLVFRRKNVKMSNSKSPRVIKTPSTKEGCTATTACPSFPLVDKLSLYIL</sequence>
<evidence type="ECO:0000313" key="2">
    <source>
        <dbReference type="Proteomes" id="UP000724874"/>
    </source>
</evidence>
<comment type="caution">
    <text evidence="1">The sequence shown here is derived from an EMBL/GenBank/DDBJ whole genome shotgun (WGS) entry which is preliminary data.</text>
</comment>
<evidence type="ECO:0000313" key="1">
    <source>
        <dbReference type="EMBL" id="KAF8901455.1"/>
    </source>
</evidence>
<name>A0A9P5NNQ7_GYMJU</name>
<accession>A0A9P5NNQ7</accession>